<name>A0A6G1KKT3_9PLEO</name>
<comment type="catalytic activity">
    <reaction evidence="1 10">
        <text>Random hydrolysis of (1-&gt;6)-alpha-D-mannosidic linkages in unbranched (1-&gt;6)-mannans.</text>
        <dbReference type="EC" id="3.2.1.101"/>
    </reaction>
</comment>
<evidence type="ECO:0000256" key="6">
    <source>
        <dbReference type="ARBA" id="ARBA00022801"/>
    </source>
</evidence>
<dbReference type="GO" id="GO:0012505">
    <property type="term" value="C:endomembrane system"/>
    <property type="evidence" value="ECO:0007669"/>
    <property type="project" value="UniProtKB-SubCell"/>
</dbReference>
<reference evidence="13" key="1">
    <citation type="journal article" date="2020" name="Stud. Mycol.">
        <title>101 Dothideomycetes genomes: a test case for predicting lifestyles and emergence of pathogens.</title>
        <authorList>
            <person name="Haridas S."/>
            <person name="Albert R."/>
            <person name="Binder M."/>
            <person name="Bloem J."/>
            <person name="Labutti K."/>
            <person name="Salamov A."/>
            <person name="Andreopoulos B."/>
            <person name="Baker S."/>
            <person name="Barry K."/>
            <person name="Bills G."/>
            <person name="Bluhm B."/>
            <person name="Cannon C."/>
            <person name="Castanera R."/>
            <person name="Culley D."/>
            <person name="Daum C."/>
            <person name="Ezra D."/>
            <person name="Gonzalez J."/>
            <person name="Henrissat B."/>
            <person name="Kuo A."/>
            <person name="Liang C."/>
            <person name="Lipzen A."/>
            <person name="Lutzoni F."/>
            <person name="Magnuson J."/>
            <person name="Mondo S."/>
            <person name="Nolan M."/>
            <person name="Ohm R."/>
            <person name="Pangilinan J."/>
            <person name="Park H.-J."/>
            <person name="Ramirez L."/>
            <person name="Alfaro M."/>
            <person name="Sun H."/>
            <person name="Tritt A."/>
            <person name="Yoshinaga Y."/>
            <person name="Zwiers L.-H."/>
            <person name="Turgeon B."/>
            <person name="Goodwin S."/>
            <person name="Spatafora J."/>
            <person name="Crous P."/>
            <person name="Grigoriev I."/>
        </authorList>
    </citation>
    <scope>NUCLEOTIDE SEQUENCE</scope>
    <source>
        <strain evidence="13">CBS 279.74</strain>
    </source>
</reference>
<evidence type="ECO:0000256" key="1">
    <source>
        <dbReference type="ARBA" id="ARBA00001452"/>
    </source>
</evidence>
<evidence type="ECO:0000256" key="11">
    <source>
        <dbReference type="SAM" id="MobiDB-lite"/>
    </source>
</evidence>
<feature type="chain" id="PRO_5026128416" description="Mannan endo-1,6-alpha-mannosidase" evidence="12">
    <location>
        <begin position="23"/>
        <end position="450"/>
    </location>
</feature>
<feature type="signal peptide" evidence="12">
    <location>
        <begin position="1"/>
        <end position="22"/>
    </location>
</feature>
<feature type="compositionally biased region" description="Low complexity" evidence="11">
    <location>
        <begin position="407"/>
        <end position="425"/>
    </location>
</feature>
<keyword evidence="7" id="KW-0472">Membrane</keyword>
<dbReference type="EMBL" id="MU005765">
    <property type="protein sequence ID" value="KAF2713001.1"/>
    <property type="molecule type" value="Genomic_DNA"/>
</dbReference>
<dbReference type="InterPro" id="IPR008928">
    <property type="entry name" value="6-hairpin_glycosidase_sf"/>
</dbReference>
<evidence type="ECO:0000256" key="7">
    <source>
        <dbReference type="ARBA" id="ARBA00023136"/>
    </source>
</evidence>
<feature type="region of interest" description="Disordered" evidence="11">
    <location>
        <begin position="398"/>
        <end position="425"/>
    </location>
</feature>
<dbReference type="FunFam" id="1.50.10.20:FF:000006">
    <property type="entry name" value="Mannan endo-1,6-alpha-mannosidase"/>
    <property type="match status" value="1"/>
</dbReference>
<proteinExistence type="inferred from homology"/>
<dbReference type="Gene3D" id="1.50.10.20">
    <property type="match status" value="1"/>
</dbReference>
<dbReference type="EC" id="3.2.1.101" evidence="4 10"/>
<gene>
    <name evidence="13" type="ORF">K504DRAFT_478949</name>
</gene>
<protein>
    <recommendedName>
        <fullName evidence="4 10">Mannan endo-1,6-alpha-mannosidase</fullName>
        <ecNumber evidence="4 10">3.2.1.101</ecNumber>
    </recommendedName>
</protein>
<evidence type="ECO:0000313" key="13">
    <source>
        <dbReference type="EMBL" id="KAF2713001.1"/>
    </source>
</evidence>
<dbReference type="GO" id="GO:0009272">
    <property type="term" value="P:fungal-type cell wall biogenesis"/>
    <property type="evidence" value="ECO:0007669"/>
    <property type="project" value="TreeGrafter"/>
</dbReference>
<dbReference type="Pfam" id="PF03663">
    <property type="entry name" value="Glyco_hydro_76"/>
    <property type="match status" value="1"/>
</dbReference>
<dbReference type="InterPro" id="IPR014480">
    <property type="entry name" value="Mannan-1_6-alpha_mannosidase"/>
</dbReference>
<keyword evidence="5 12" id="KW-0732">Signal</keyword>
<evidence type="ECO:0000313" key="14">
    <source>
        <dbReference type="Proteomes" id="UP000799428"/>
    </source>
</evidence>
<accession>A0A6G1KKT3</accession>
<organism evidence="13 14">
    <name type="scientific">Pleomassaria siparia CBS 279.74</name>
    <dbReference type="NCBI Taxonomy" id="1314801"/>
    <lineage>
        <taxon>Eukaryota</taxon>
        <taxon>Fungi</taxon>
        <taxon>Dikarya</taxon>
        <taxon>Ascomycota</taxon>
        <taxon>Pezizomycotina</taxon>
        <taxon>Dothideomycetes</taxon>
        <taxon>Pleosporomycetidae</taxon>
        <taxon>Pleosporales</taxon>
        <taxon>Pleomassariaceae</taxon>
        <taxon>Pleomassaria</taxon>
    </lineage>
</organism>
<keyword evidence="14" id="KW-1185">Reference proteome</keyword>
<dbReference type="OrthoDB" id="4187847at2759"/>
<keyword evidence="6 10" id="KW-0378">Hydrolase</keyword>
<evidence type="ECO:0000256" key="2">
    <source>
        <dbReference type="ARBA" id="ARBA00004308"/>
    </source>
</evidence>
<sequence length="450" mass="47710">MFASKLIFSLVVPFVLNNGVGAIDLDTSKPDTIKSTAKTLAGAIVKAYTAQLDGNPIGVFPDPIYWWESGATWGSLVEYSHLTGDSQFDDVVAKALYAQLGEYDAFMPQNQTKALGNDDQSTWALAAMSAAESAFKKPEDGQWIDFAKNVFDIQTLRWDNSTCDGGLRWQIFSFNNGYNYKNSFTNANLFLLSARLAQFTGNKTYSEWADKSFTWMQDIQIISDAYAVFDGTSTTTNCTSISHIQWSYPFAVLAEGAAVMYNLTSDATWKSAVSGLVGHLSVFQDKSTSILYEPACETNGDCDTDQVSYKGLAARSLARAALSAPIVAEDIRKVLEVSAVGAAKSCSGGDDVKCSIKWTTAQNGTSGKSVEDGGLSETLSALLGVQALLFKDSQGSITTNETSQTVPGSPSASGSPTGSATGAAQATGAAGKAELAWGTLAFAALLSVLA</sequence>
<dbReference type="PIRSF" id="PIRSF016302">
    <property type="entry name" value="Man_a_manosd"/>
    <property type="match status" value="1"/>
</dbReference>
<evidence type="ECO:0000256" key="3">
    <source>
        <dbReference type="ARBA" id="ARBA00009699"/>
    </source>
</evidence>
<comment type="similarity">
    <text evidence="3 10">Belongs to the glycosyl hydrolase 76 family.</text>
</comment>
<evidence type="ECO:0000256" key="4">
    <source>
        <dbReference type="ARBA" id="ARBA00012350"/>
    </source>
</evidence>
<keyword evidence="8" id="KW-0325">Glycoprotein</keyword>
<evidence type="ECO:0000256" key="10">
    <source>
        <dbReference type="PIRNR" id="PIRNR016302"/>
    </source>
</evidence>
<dbReference type="GO" id="GO:0008496">
    <property type="term" value="F:mannan endo-1,6-alpha-mannosidase activity"/>
    <property type="evidence" value="ECO:0007669"/>
    <property type="project" value="UniProtKB-UniRule"/>
</dbReference>
<evidence type="ECO:0000256" key="9">
    <source>
        <dbReference type="ARBA" id="ARBA00023295"/>
    </source>
</evidence>
<dbReference type="Proteomes" id="UP000799428">
    <property type="component" value="Unassembled WGS sequence"/>
</dbReference>
<keyword evidence="9 10" id="KW-0326">Glycosidase</keyword>
<dbReference type="InterPro" id="IPR005198">
    <property type="entry name" value="Glyco_hydro_76"/>
</dbReference>
<evidence type="ECO:0000256" key="8">
    <source>
        <dbReference type="ARBA" id="ARBA00023180"/>
    </source>
</evidence>
<comment type="subcellular location">
    <subcellularLocation>
        <location evidence="2">Endomembrane system</location>
    </subcellularLocation>
</comment>
<dbReference type="SUPFAM" id="SSF48208">
    <property type="entry name" value="Six-hairpin glycosidases"/>
    <property type="match status" value="1"/>
</dbReference>
<evidence type="ECO:0000256" key="12">
    <source>
        <dbReference type="SAM" id="SignalP"/>
    </source>
</evidence>
<dbReference type="GO" id="GO:0016052">
    <property type="term" value="P:carbohydrate catabolic process"/>
    <property type="evidence" value="ECO:0007669"/>
    <property type="project" value="InterPro"/>
</dbReference>
<evidence type="ECO:0000256" key="5">
    <source>
        <dbReference type="ARBA" id="ARBA00022729"/>
    </source>
</evidence>
<dbReference type="PANTHER" id="PTHR12145">
    <property type="entry name" value="MANNAN ENDO-1,6-ALPHA-MANNOSIDASE DCW1"/>
    <property type="match status" value="1"/>
</dbReference>
<dbReference type="AlphaFoldDB" id="A0A6G1KKT3"/>
<dbReference type="PANTHER" id="PTHR12145:SF36">
    <property type="entry name" value="MANNAN ENDO-1,6-ALPHA-MANNOSIDASE DCW1"/>
    <property type="match status" value="1"/>
</dbReference>